<keyword evidence="5" id="KW-0676">Redox-active center</keyword>
<evidence type="ECO:0000256" key="6">
    <source>
        <dbReference type="SAM" id="MobiDB-lite"/>
    </source>
</evidence>
<dbReference type="PANTHER" id="PTHR13887">
    <property type="entry name" value="GLUTATHIONE S-TRANSFERASE KAPPA"/>
    <property type="match status" value="1"/>
</dbReference>
<dbReference type="SUPFAM" id="SSF52833">
    <property type="entry name" value="Thioredoxin-like"/>
    <property type="match status" value="1"/>
</dbReference>
<sequence length="277" mass="30445">MSNRNSHANKQAARERLRAERERQAKKEKTARQLKVAGAVVVVLAIAGGIGFAVSNSSSGSKNTKVSDKDWRAAAEKTAFSKPANTTGEKGDTILIGDAKAKETIEIYEDPRCPACAIFERNGGKTLNEGIEQGRYKVRFVMANFIDDMAGGSGSKNAVSALGAALNVSPDAFMEYKEVLYSEKNHPEERDDAFSDDERLIEIAQQVKELKGNKEFEKAVKEGTYDKWGLEMSKLFEKNKIGSTPTLMYKGEKLTYDGQSTPMSQEQMTAALDKVLK</sequence>
<keyword evidence="3" id="KW-0560">Oxidoreductase</keyword>
<dbReference type="RefSeq" id="WP_197988086.1">
    <property type="nucleotide sequence ID" value="NZ_JACYXC010000001.1"/>
</dbReference>
<dbReference type="EMBL" id="JACYXC010000001">
    <property type="protein sequence ID" value="MBH5334380.1"/>
    <property type="molecule type" value="Genomic_DNA"/>
</dbReference>
<dbReference type="PANTHER" id="PTHR13887:SF14">
    <property type="entry name" value="DISULFIDE BOND FORMATION PROTEIN D"/>
    <property type="match status" value="1"/>
</dbReference>
<comment type="similarity">
    <text evidence="1">Belongs to the thioredoxin family. DsbA subfamily.</text>
</comment>
<dbReference type="InterPro" id="IPR012336">
    <property type="entry name" value="Thioredoxin-like_fold"/>
</dbReference>
<evidence type="ECO:0000256" key="3">
    <source>
        <dbReference type="ARBA" id="ARBA00023002"/>
    </source>
</evidence>
<keyword evidence="4" id="KW-1015">Disulfide bond</keyword>
<reference evidence="9 10" key="1">
    <citation type="submission" date="2020-09" db="EMBL/GenBank/DDBJ databases">
        <title>Biosynthesis of the nuclear factor of activated T cells inhibitor NFAT-133 and its congeners in Streptomyces pactum.</title>
        <authorList>
            <person name="Zhou W."/>
            <person name="Posri P."/>
            <person name="Abugrain M.E."/>
            <person name="Weisberg A.J."/>
            <person name="Chang J.H."/>
            <person name="Mahmud T."/>
        </authorList>
    </citation>
    <scope>NUCLEOTIDE SEQUENCE [LARGE SCALE GENOMIC DNA]</scope>
    <source>
        <strain evidence="9 10">ATCC 27456</strain>
    </source>
</reference>
<evidence type="ECO:0000313" key="10">
    <source>
        <dbReference type="Proteomes" id="UP000807371"/>
    </source>
</evidence>
<accession>A0ABS0NGR2</accession>
<feature type="transmembrane region" description="Helical" evidence="7">
    <location>
        <begin position="36"/>
        <end position="54"/>
    </location>
</feature>
<dbReference type="InterPro" id="IPR036249">
    <property type="entry name" value="Thioredoxin-like_sf"/>
</dbReference>
<dbReference type="Pfam" id="PF13462">
    <property type="entry name" value="Thioredoxin_4"/>
    <property type="match status" value="1"/>
</dbReference>
<feature type="region of interest" description="Disordered" evidence="6">
    <location>
        <begin position="1"/>
        <end position="30"/>
    </location>
</feature>
<name>A0ABS0NGR2_9ACTN</name>
<evidence type="ECO:0000256" key="4">
    <source>
        <dbReference type="ARBA" id="ARBA00023157"/>
    </source>
</evidence>
<evidence type="ECO:0000256" key="2">
    <source>
        <dbReference type="ARBA" id="ARBA00022729"/>
    </source>
</evidence>
<evidence type="ECO:0000259" key="8">
    <source>
        <dbReference type="Pfam" id="PF13462"/>
    </source>
</evidence>
<evidence type="ECO:0000256" key="7">
    <source>
        <dbReference type="SAM" id="Phobius"/>
    </source>
</evidence>
<evidence type="ECO:0000313" key="9">
    <source>
        <dbReference type="EMBL" id="MBH5334380.1"/>
    </source>
</evidence>
<keyword evidence="10" id="KW-1185">Reference proteome</keyword>
<gene>
    <name evidence="9" type="ORF">IHE55_06015</name>
</gene>
<dbReference type="Gene3D" id="3.40.30.10">
    <property type="entry name" value="Glutaredoxin"/>
    <property type="match status" value="1"/>
</dbReference>
<keyword evidence="2" id="KW-0732">Signal</keyword>
<keyword evidence="7" id="KW-0812">Transmembrane</keyword>
<feature type="compositionally biased region" description="Basic and acidic residues" evidence="6">
    <location>
        <begin position="12"/>
        <end position="30"/>
    </location>
</feature>
<feature type="domain" description="Thioredoxin-like fold" evidence="8">
    <location>
        <begin position="91"/>
        <end position="274"/>
    </location>
</feature>
<comment type="caution">
    <text evidence="9">The sequence shown here is derived from an EMBL/GenBank/DDBJ whole genome shotgun (WGS) entry which is preliminary data.</text>
</comment>
<keyword evidence="7" id="KW-0472">Membrane</keyword>
<organism evidence="9 10">
    <name type="scientific">Streptomyces pactum</name>
    <dbReference type="NCBI Taxonomy" id="68249"/>
    <lineage>
        <taxon>Bacteria</taxon>
        <taxon>Bacillati</taxon>
        <taxon>Actinomycetota</taxon>
        <taxon>Actinomycetes</taxon>
        <taxon>Kitasatosporales</taxon>
        <taxon>Streptomycetaceae</taxon>
        <taxon>Streptomyces</taxon>
    </lineage>
</organism>
<protein>
    <submittedName>
        <fullName evidence="9">DsbA family protein</fullName>
    </submittedName>
</protein>
<keyword evidence="7" id="KW-1133">Transmembrane helix</keyword>
<evidence type="ECO:0000256" key="5">
    <source>
        <dbReference type="ARBA" id="ARBA00023284"/>
    </source>
</evidence>
<proteinExistence type="inferred from homology"/>
<dbReference type="CDD" id="cd02972">
    <property type="entry name" value="DsbA_family"/>
    <property type="match status" value="1"/>
</dbReference>
<evidence type="ECO:0000256" key="1">
    <source>
        <dbReference type="ARBA" id="ARBA00005791"/>
    </source>
</evidence>
<dbReference type="Proteomes" id="UP000807371">
    <property type="component" value="Unassembled WGS sequence"/>
</dbReference>